<dbReference type="EMBL" id="BQNJ01000002">
    <property type="protein sequence ID" value="GKH04240.1"/>
    <property type="molecule type" value="Genomic_DNA"/>
</dbReference>
<dbReference type="SUPFAM" id="SSF110395">
    <property type="entry name" value="CutC-like"/>
    <property type="match status" value="1"/>
</dbReference>
<evidence type="ECO:0000256" key="2">
    <source>
        <dbReference type="HAMAP-Rule" id="MF_00795"/>
    </source>
</evidence>
<comment type="caution">
    <text evidence="2">Once thought to be involved in copper homeostasis, experiments in E.coli have shown this is not the case.</text>
</comment>
<dbReference type="Proteomes" id="UP001055091">
    <property type="component" value="Unassembled WGS sequence"/>
</dbReference>
<protein>
    <recommendedName>
        <fullName evidence="2">PF03932 family protein CutC</fullName>
    </recommendedName>
</protein>
<comment type="similarity">
    <text evidence="1 2">Belongs to the CutC family.</text>
</comment>
<gene>
    <name evidence="3" type="primary">cutC_2</name>
    <name evidence="2" type="synonym">cutC</name>
    <name evidence="3" type="ORF">CE91St55_62210</name>
</gene>
<dbReference type="InterPro" id="IPR036822">
    <property type="entry name" value="CutC-like_dom_sf"/>
</dbReference>
<keyword evidence="2" id="KW-0963">Cytoplasm</keyword>
<dbReference type="PANTHER" id="PTHR12598">
    <property type="entry name" value="COPPER HOMEOSTASIS PROTEIN CUTC"/>
    <property type="match status" value="1"/>
</dbReference>
<comment type="subcellular location">
    <subcellularLocation>
        <location evidence="2">Cytoplasm</location>
    </subcellularLocation>
</comment>
<comment type="caution">
    <text evidence="3">The sequence shown here is derived from an EMBL/GenBank/DDBJ whole genome shotgun (WGS) entry which is preliminary data.</text>
</comment>
<accession>A0A413LWA4</accession>
<dbReference type="InterPro" id="IPR005627">
    <property type="entry name" value="CutC-like"/>
</dbReference>
<evidence type="ECO:0000313" key="3">
    <source>
        <dbReference type="EMBL" id="GKH04240.1"/>
    </source>
</evidence>
<dbReference type="Gene3D" id="3.20.20.380">
    <property type="entry name" value="Copper homeostasis (CutC) domain"/>
    <property type="match status" value="1"/>
</dbReference>
<dbReference type="GO" id="GO:0005507">
    <property type="term" value="F:copper ion binding"/>
    <property type="evidence" value="ECO:0007669"/>
    <property type="project" value="TreeGrafter"/>
</dbReference>
<proteinExistence type="inferred from homology"/>
<name>A0A413LWA4_9FIRM</name>
<dbReference type="HAMAP" id="MF_00795">
    <property type="entry name" value="CutC"/>
    <property type="match status" value="1"/>
</dbReference>
<dbReference type="Pfam" id="PF03932">
    <property type="entry name" value="CutC"/>
    <property type="match status" value="1"/>
</dbReference>
<reference evidence="3" key="1">
    <citation type="submission" date="2022-01" db="EMBL/GenBank/DDBJ databases">
        <title>Novel bile acid biosynthetic pathways are enriched in the microbiome of centenarians.</title>
        <authorList>
            <person name="Sato Y."/>
            <person name="Atarashi K."/>
            <person name="Plichta R.D."/>
            <person name="Arai Y."/>
            <person name="Sasajima S."/>
            <person name="Kearney M.S."/>
            <person name="Suda W."/>
            <person name="Takeshita K."/>
            <person name="Sasaki T."/>
            <person name="Okamoto S."/>
            <person name="Skelly N.A."/>
            <person name="Okamura Y."/>
            <person name="Vlamakis H."/>
            <person name="Li Y."/>
            <person name="Tanoue T."/>
            <person name="Takei H."/>
            <person name="Nittono H."/>
            <person name="Narushima S."/>
            <person name="Irie J."/>
            <person name="Itoh H."/>
            <person name="Moriya K."/>
            <person name="Sugiura Y."/>
            <person name="Suematsu M."/>
            <person name="Moritoki N."/>
            <person name="Shibata S."/>
            <person name="Littman R.D."/>
            <person name="Fischbach A.M."/>
            <person name="Uwamino Y."/>
            <person name="Inoue T."/>
            <person name="Honda A."/>
            <person name="Hattori M."/>
            <person name="Murai T."/>
            <person name="Xavier J.R."/>
            <person name="Hirose N."/>
            <person name="Honda K."/>
        </authorList>
    </citation>
    <scope>NUCLEOTIDE SEQUENCE</scope>
    <source>
        <strain evidence="3">CE91-St55</strain>
    </source>
</reference>
<sequence>MGQITVEICCGSYFDALEAAAGGAERIELNSALALGGLTPSMAELLLVKRETPLKVIAMARPRGAGFCYGVSDFKQMFFDCQMMMGHGADGIAFGCLKADGTIDLSQTELMVKAIKDKGGEAVFHRAFDCVKDPFQAAEQLISLGVDRILTSGLKSKAPDGWRLLKELQERFGERIEILAGSGIHAGNAGELAEKTGVRQLHSSCKDWIADPTTVGEEVSYSYADSDHASCFEVVARDKVAELLAAVRKLDIY</sequence>
<dbReference type="PANTHER" id="PTHR12598:SF0">
    <property type="entry name" value="COPPER HOMEOSTASIS PROTEIN CUTC HOMOLOG"/>
    <property type="match status" value="1"/>
</dbReference>
<organism evidence="3 4">
    <name type="scientific">Hungatella hathewayi</name>
    <dbReference type="NCBI Taxonomy" id="154046"/>
    <lineage>
        <taxon>Bacteria</taxon>
        <taxon>Bacillati</taxon>
        <taxon>Bacillota</taxon>
        <taxon>Clostridia</taxon>
        <taxon>Lachnospirales</taxon>
        <taxon>Lachnospiraceae</taxon>
        <taxon>Hungatella</taxon>
    </lineage>
</organism>
<dbReference type="AlphaFoldDB" id="A0A413LWA4"/>
<dbReference type="GeneID" id="93150518"/>
<evidence type="ECO:0000256" key="1">
    <source>
        <dbReference type="ARBA" id="ARBA00007768"/>
    </source>
</evidence>
<dbReference type="GO" id="GO:0005737">
    <property type="term" value="C:cytoplasm"/>
    <property type="evidence" value="ECO:0007669"/>
    <property type="project" value="UniProtKB-SubCell"/>
</dbReference>
<dbReference type="RefSeq" id="WP_118040377.1">
    <property type="nucleotide sequence ID" value="NZ_BQNJ01000002.1"/>
</dbReference>
<evidence type="ECO:0000313" key="4">
    <source>
        <dbReference type="Proteomes" id="UP001055091"/>
    </source>
</evidence>